<dbReference type="Proteomes" id="UP001163835">
    <property type="component" value="Unassembled WGS sequence"/>
</dbReference>
<proteinExistence type="predicted"/>
<dbReference type="EMBL" id="MU795379">
    <property type="protein sequence ID" value="KAJ3806782.1"/>
    <property type="molecule type" value="Genomic_DNA"/>
</dbReference>
<name>A0ACC1TQ85_9AGAR</name>
<keyword evidence="2" id="KW-1185">Reference proteome</keyword>
<evidence type="ECO:0000313" key="1">
    <source>
        <dbReference type="EMBL" id="KAJ3806782.1"/>
    </source>
</evidence>
<accession>A0ACC1TQ85</accession>
<sequence>MYPSAAQVVRSGTAFDLDPEFPREKIHEAHGGRPTREAGFVTSALTFTFVREGFNTTPVSFQFQNSRIIARTMKAKGSARTKRWSSSLRPTRSRSSVHDKESWNKSRRSARWVRENYIDPCTWPKVDRGELSISSFMQLCCYGTNAFVYFKSTSTVGSAFTRSPDYNESCGAIKHPDYTVRASSPLDLKSFKVEIVQGPHGKNVTLREFQIQREISARCLELLLTQPDSRRKKL</sequence>
<protein>
    <submittedName>
        <fullName evidence="1">Uncharacterized protein</fullName>
    </submittedName>
</protein>
<gene>
    <name evidence="1" type="ORF">F5876DRAFT_68661</name>
</gene>
<evidence type="ECO:0000313" key="2">
    <source>
        <dbReference type="Proteomes" id="UP001163835"/>
    </source>
</evidence>
<organism evidence="1 2">
    <name type="scientific">Lentinula aff. lateritia</name>
    <dbReference type="NCBI Taxonomy" id="2804960"/>
    <lineage>
        <taxon>Eukaryota</taxon>
        <taxon>Fungi</taxon>
        <taxon>Dikarya</taxon>
        <taxon>Basidiomycota</taxon>
        <taxon>Agaricomycotina</taxon>
        <taxon>Agaricomycetes</taxon>
        <taxon>Agaricomycetidae</taxon>
        <taxon>Agaricales</taxon>
        <taxon>Marasmiineae</taxon>
        <taxon>Omphalotaceae</taxon>
        <taxon>Lentinula</taxon>
    </lineage>
</organism>
<reference evidence="1" key="1">
    <citation type="submission" date="2022-09" db="EMBL/GenBank/DDBJ databases">
        <title>A Global Phylogenomic Analysis of the Shiitake Genus Lentinula.</title>
        <authorList>
            <consortium name="DOE Joint Genome Institute"/>
            <person name="Sierra-Patev S."/>
            <person name="Min B."/>
            <person name="Naranjo-Ortiz M."/>
            <person name="Looney B."/>
            <person name="Konkel Z."/>
            <person name="Slot J.C."/>
            <person name="Sakamoto Y."/>
            <person name="Steenwyk J.L."/>
            <person name="Rokas A."/>
            <person name="Carro J."/>
            <person name="Camarero S."/>
            <person name="Ferreira P."/>
            <person name="Molpeceres G."/>
            <person name="Ruiz-Duenas F.J."/>
            <person name="Serrano A."/>
            <person name="Henrissat B."/>
            <person name="Drula E."/>
            <person name="Hughes K.W."/>
            <person name="Mata J.L."/>
            <person name="Ishikawa N.K."/>
            <person name="Vargas-Isla R."/>
            <person name="Ushijima S."/>
            <person name="Smith C.A."/>
            <person name="Ahrendt S."/>
            <person name="Andreopoulos W."/>
            <person name="He G."/>
            <person name="Labutti K."/>
            <person name="Lipzen A."/>
            <person name="Ng V."/>
            <person name="Riley R."/>
            <person name="Sandor L."/>
            <person name="Barry K."/>
            <person name="Martinez A.T."/>
            <person name="Xiao Y."/>
            <person name="Gibbons J.G."/>
            <person name="Terashima K."/>
            <person name="Grigoriev I.V."/>
            <person name="Hibbett D.S."/>
        </authorList>
    </citation>
    <scope>NUCLEOTIDE SEQUENCE</scope>
    <source>
        <strain evidence="1">TMI1499</strain>
    </source>
</reference>
<comment type="caution">
    <text evidence="1">The sequence shown here is derived from an EMBL/GenBank/DDBJ whole genome shotgun (WGS) entry which is preliminary data.</text>
</comment>